<name>A0A3A1YQN6_9GAMM</name>
<feature type="transmembrane region" description="Helical" evidence="2">
    <location>
        <begin position="20"/>
        <end position="48"/>
    </location>
</feature>
<dbReference type="RefSeq" id="WP_119530239.1">
    <property type="nucleotide sequence ID" value="NZ_JBHSSP010000015.1"/>
</dbReference>
<feature type="transmembrane region" description="Helical" evidence="2">
    <location>
        <begin position="102"/>
        <end position="128"/>
    </location>
</feature>
<protein>
    <submittedName>
        <fullName evidence="3">Uncharacterized protein</fullName>
    </submittedName>
</protein>
<proteinExistence type="predicted"/>
<feature type="transmembrane region" description="Helical" evidence="2">
    <location>
        <begin position="69"/>
        <end position="90"/>
    </location>
</feature>
<evidence type="ECO:0000313" key="3">
    <source>
        <dbReference type="EMBL" id="RIY39831.1"/>
    </source>
</evidence>
<feature type="transmembrane region" description="Helical" evidence="2">
    <location>
        <begin position="175"/>
        <end position="195"/>
    </location>
</feature>
<feature type="compositionally biased region" description="Polar residues" evidence="1">
    <location>
        <begin position="421"/>
        <end position="442"/>
    </location>
</feature>
<gene>
    <name evidence="3" type="ORF">CKF58_01575</name>
</gene>
<comment type="caution">
    <text evidence="3">The sequence shown here is derived from an EMBL/GenBank/DDBJ whole genome shotgun (WGS) entry which is preliminary data.</text>
</comment>
<feature type="transmembrane region" description="Helical" evidence="2">
    <location>
        <begin position="149"/>
        <end position="169"/>
    </location>
</feature>
<keyword evidence="2" id="KW-1133">Transmembrane helix</keyword>
<dbReference type="EMBL" id="NRJG01000025">
    <property type="protein sequence ID" value="RIY39831.1"/>
    <property type="molecule type" value="Genomic_DNA"/>
</dbReference>
<accession>A0A3A1YQN6</accession>
<keyword evidence="4" id="KW-1185">Reference proteome</keyword>
<keyword evidence="2" id="KW-0472">Membrane</keyword>
<evidence type="ECO:0000313" key="4">
    <source>
        <dbReference type="Proteomes" id="UP000265916"/>
    </source>
</evidence>
<feature type="compositionally biased region" description="Polar residues" evidence="1">
    <location>
        <begin position="339"/>
        <end position="349"/>
    </location>
</feature>
<sequence length="477" mass="54022">MALASLLQKAQLFRKNNFALYLGAALLFAVTTQFYLAIIVLPLILSAFQVKMDKEYGNVSSQRMFSKTPFQAIFFAFIFAVAVSFVVYVFKHSVDGLISYLVFFVASFNIFAFLAMCFMGASYLSFINSDKKYRRAYLYGLSLQIGRKGFISILSTFGLIGTLVATLLAKLNPVFLAFIIFYFVLVLQSILYLLYNQIYKNHTNQELEELENKLTSKNDRSVFYSYFITESYRNEITMKVDVETTETEPANAYLNIFTGKYFEVKQITKNFGLLFLPFTYGYLGNRLVTIICQVIPGTLQALYTLYDEVKFLIKENTQNVEQEKEEQDNVTGKEENQDKATASNASDTQSAKEQDLSSQNKESPLTQEDSQPQESSTQAQELDKEQVSNTESSDVNKSEVESKDEDISEQQDEQQGEQADTLESQVASSELASQEQEAPSSVKQEHALDKANDFVSPFANPQADNQNDEDKNLNKLT</sequence>
<feature type="region of interest" description="Disordered" evidence="1">
    <location>
        <begin position="319"/>
        <end position="477"/>
    </location>
</feature>
<feature type="compositionally biased region" description="Basic and acidic residues" evidence="1">
    <location>
        <begin position="443"/>
        <end position="452"/>
    </location>
</feature>
<feature type="compositionally biased region" description="Basic and acidic residues" evidence="1">
    <location>
        <begin position="468"/>
        <end position="477"/>
    </location>
</feature>
<feature type="compositionally biased region" description="Acidic residues" evidence="1">
    <location>
        <begin position="402"/>
        <end position="415"/>
    </location>
</feature>
<keyword evidence="2" id="KW-0812">Transmembrane</keyword>
<evidence type="ECO:0000256" key="2">
    <source>
        <dbReference type="SAM" id="Phobius"/>
    </source>
</evidence>
<dbReference type="Proteomes" id="UP000265916">
    <property type="component" value="Unassembled WGS sequence"/>
</dbReference>
<organism evidence="3 4">
    <name type="scientific">Psittacicella hinzii</name>
    <dbReference type="NCBI Taxonomy" id="2028575"/>
    <lineage>
        <taxon>Bacteria</taxon>
        <taxon>Pseudomonadati</taxon>
        <taxon>Pseudomonadota</taxon>
        <taxon>Gammaproteobacteria</taxon>
        <taxon>Pasteurellales</taxon>
        <taxon>Psittacicellaceae</taxon>
        <taxon>Psittacicella</taxon>
    </lineage>
</organism>
<evidence type="ECO:0000256" key="1">
    <source>
        <dbReference type="SAM" id="MobiDB-lite"/>
    </source>
</evidence>
<dbReference type="AlphaFoldDB" id="A0A3A1YQN6"/>
<feature type="compositionally biased region" description="Polar residues" evidence="1">
    <location>
        <begin position="356"/>
        <end position="380"/>
    </location>
</feature>
<reference evidence="3 4" key="1">
    <citation type="submission" date="2017-08" db="EMBL/GenBank/DDBJ databases">
        <title>Reclassification of Bisgaard taxon 37 and 44.</title>
        <authorList>
            <person name="Christensen H."/>
        </authorList>
    </citation>
    <scope>NUCLEOTIDE SEQUENCE [LARGE SCALE GENOMIC DNA]</scope>
    <source>
        <strain evidence="3 4">111</strain>
    </source>
</reference>